<dbReference type="SUPFAM" id="SSF52980">
    <property type="entry name" value="Restriction endonuclease-like"/>
    <property type="match status" value="1"/>
</dbReference>
<dbReference type="RefSeq" id="WP_109674973.1">
    <property type="nucleotide sequence ID" value="NZ_QGDT01000007.1"/>
</dbReference>
<dbReference type="InterPro" id="IPR027417">
    <property type="entry name" value="P-loop_NTPase"/>
</dbReference>
<reference evidence="2 3" key="1">
    <citation type="submission" date="2018-03" db="EMBL/GenBank/DDBJ databases">
        <title>Genomic Encyclopedia of Archaeal and Bacterial Type Strains, Phase II (KMG-II): from individual species to whole genera.</title>
        <authorList>
            <person name="Goeker M."/>
        </authorList>
    </citation>
    <scope>NUCLEOTIDE SEQUENCE [LARGE SCALE GENOMIC DNA]</scope>
    <source>
        <strain evidence="2 3">DSM 100346</strain>
    </source>
</reference>
<dbReference type="Pfam" id="PF12705">
    <property type="entry name" value="PDDEXK_1"/>
    <property type="match status" value="1"/>
</dbReference>
<dbReference type="OrthoDB" id="9762792at2"/>
<dbReference type="InterPro" id="IPR011335">
    <property type="entry name" value="Restrct_endonuc-II-like"/>
</dbReference>
<dbReference type="AlphaFoldDB" id="A0A316AK07"/>
<evidence type="ECO:0000313" key="3">
    <source>
        <dbReference type="Proteomes" id="UP000245880"/>
    </source>
</evidence>
<accession>A0A316AK07</accession>
<evidence type="ECO:0000313" key="2">
    <source>
        <dbReference type="EMBL" id="PWJ57324.1"/>
    </source>
</evidence>
<dbReference type="InterPro" id="IPR038726">
    <property type="entry name" value="PDDEXK_AddAB-type"/>
</dbReference>
<dbReference type="SUPFAM" id="SSF52540">
    <property type="entry name" value="P-loop containing nucleoside triphosphate hydrolases"/>
    <property type="match status" value="1"/>
</dbReference>
<dbReference type="InterPro" id="IPR011604">
    <property type="entry name" value="PDDEXK-like_dom_sf"/>
</dbReference>
<name>A0A316AK07_9BACT</name>
<protein>
    <submittedName>
        <fullName evidence="2">PD-(D/E)XK nuclease superfamily protein</fullName>
    </submittedName>
</protein>
<keyword evidence="3" id="KW-1185">Reference proteome</keyword>
<dbReference type="Proteomes" id="UP000245880">
    <property type="component" value="Unassembled WGS sequence"/>
</dbReference>
<comment type="caution">
    <text evidence="2">The sequence shown here is derived from an EMBL/GenBank/DDBJ whole genome shotgun (WGS) entry which is preliminary data.</text>
</comment>
<organism evidence="2 3">
    <name type="scientific">Dyadobacter jejuensis</name>
    <dbReference type="NCBI Taxonomy" id="1082580"/>
    <lineage>
        <taxon>Bacteria</taxon>
        <taxon>Pseudomonadati</taxon>
        <taxon>Bacteroidota</taxon>
        <taxon>Cytophagia</taxon>
        <taxon>Cytophagales</taxon>
        <taxon>Spirosomataceae</taxon>
        <taxon>Dyadobacter</taxon>
    </lineage>
</organism>
<proteinExistence type="predicted"/>
<sequence>MQSFLNRVAQHIYSRHPQTLGNVGVVVPTRRSAFFLLQELSKVTQEAILSPDVLAIDDFVESATNLRIEDPVHLMLELYEAYKEIDPQLTFERFMGWAAVLMSDLDKIDQYLVDTRYLFDYLSESKALERWQMALPEGKTLESQGGTKQYFALFENLQELYLKFRERLTLQGKAYRGMIYRQLAQNPDFDLKANQKYERIYFVGFNAFTEAEKSIIQSLVKQNLAEVLWDTDSYYMRLNEGMEAGKILRDYQQSGKFGPWNWTTDHLTTSSKNITFYGVPNNTLQTKVAGQLYVDMLLADEPENPIPTAIVLADENLLVPMLHSLDPCIKDLNVTMGLSMKNSLLYTLIDSIFELQENTISIKTKDARVVNIPKFNHQSIDKVLNHPFIRHYENKVLRKEGVSLTVVQDTLHYIENFNKVYLSAEELIELGQQDPMFQILFTHWNKKNPQQVLDTFYGLIDLLRVVYKDYSNALETEYLYLFYTLLKRFEQTIAERPEILTFRTLRGFLYELIRQTAIPFSGEPISNLQILGMLETRALDFERVIIISANEGILPKAKRQNSLIPHEASQAVGLPTQLHQEAVMSYHFYRLLQRAKDVHLLYVNTATANSTGEKSRFLQQIEFELSLYNQEITLSHRSVRFEGKEVPEVDTAIEKDPQLIQAIRAYLGGKGLYPTHLNTLIRCSMQFYLTHIVGVQEKREVEEELGMDKIGTWLHESMETIDREYFIKEQDPSEAEIRQVLRAKFEERFSGYITDQGLNRIYYQIGEQQVLRFLKHQMEQQPRRKVVATEQALRTQIELVLQGEVTKVNLGGKIDRIELDDQQKLLVMDYKTGSVQIAKGTKLNDSELQDNILTTDGDLKMGYVRQLWMYEYLVYRKMLEENGLRLGKDSYNMDQNRVQSGFYSFRTPTDLIANPLILTGTEGNAQEFMKKSEELLKDILDRLLDPDIPFSKTDDLNICQYCDFKGICGR</sequence>
<evidence type="ECO:0000259" key="1">
    <source>
        <dbReference type="Pfam" id="PF12705"/>
    </source>
</evidence>
<gene>
    <name evidence="2" type="ORF">CLV98_10731</name>
</gene>
<dbReference type="EMBL" id="QGDT01000007">
    <property type="protein sequence ID" value="PWJ57324.1"/>
    <property type="molecule type" value="Genomic_DNA"/>
</dbReference>
<dbReference type="Gene3D" id="3.90.320.10">
    <property type="match status" value="1"/>
</dbReference>
<feature type="domain" description="PD-(D/E)XK endonuclease-like" evidence="1">
    <location>
        <begin position="674"/>
        <end position="968"/>
    </location>
</feature>